<evidence type="ECO:0000259" key="15">
    <source>
        <dbReference type="Pfam" id="PF22984"/>
    </source>
</evidence>
<evidence type="ECO:0000256" key="8">
    <source>
        <dbReference type="ARBA" id="ARBA00023242"/>
    </source>
</evidence>
<name>A0A8T0FF40_ARGBR</name>
<feature type="domain" description="Mediator of RNA polymerase II transcription subunit 14 RM5" evidence="17">
    <location>
        <begin position="675"/>
        <end position="762"/>
    </location>
</feature>
<dbReference type="Pfam" id="PF22984">
    <property type="entry name" value="RM6_Med14"/>
    <property type="match status" value="1"/>
</dbReference>
<dbReference type="Proteomes" id="UP000807504">
    <property type="component" value="Unassembled WGS sequence"/>
</dbReference>
<feature type="domain" description="Mediator of RNA polymerase II transcription subunit 14 RM8" evidence="14">
    <location>
        <begin position="1276"/>
        <end position="1348"/>
    </location>
</feature>
<dbReference type="InterPro" id="IPR055113">
    <property type="entry name" value="Med14_RM2"/>
</dbReference>
<evidence type="ECO:0000256" key="11">
    <source>
        <dbReference type="SAM" id="MobiDB-lite"/>
    </source>
</evidence>
<dbReference type="Pfam" id="PF22983">
    <property type="entry name" value="RM8_Med14"/>
    <property type="match status" value="1"/>
</dbReference>
<comment type="caution">
    <text evidence="19">The sequence shown here is derived from an EMBL/GenBank/DDBJ whole genome shotgun (WGS) entry which is preliminary data.</text>
</comment>
<dbReference type="InterPro" id="IPR055122">
    <property type="entry name" value="Med14_N"/>
</dbReference>
<keyword evidence="20" id="KW-1185">Reference proteome</keyword>
<dbReference type="Pfam" id="PF22981">
    <property type="entry name" value="RM2_Med14"/>
    <property type="match status" value="1"/>
</dbReference>
<evidence type="ECO:0000256" key="2">
    <source>
        <dbReference type="ARBA" id="ARBA00007813"/>
    </source>
</evidence>
<dbReference type="PANTHER" id="PTHR12809">
    <property type="entry name" value="MEDIATOR COMPLEX SUBUNIT"/>
    <property type="match status" value="1"/>
</dbReference>
<feature type="region of interest" description="Disordered" evidence="11">
    <location>
        <begin position="984"/>
        <end position="1003"/>
    </location>
</feature>
<protein>
    <recommendedName>
        <fullName evidence="3 10">Mediator of RNA polymerase II transcription subunit 14</fullName>
    </recommendedName>
    <alternativeName>
        <fullName evidence="9 10">Mediator complex subunit 14</fullName>
    </alternativeName>
</protein>
<feature type="compositionally biased region" description="Polar residues" evidence="11">
    <location>
        <begin position="1132"/>
        <end position="1148"/>
    </location>
</feature>
<evidence type="ECO:0000259" key="12">
    <source>
        <dbReference type="Pfam" id="PF08638"/>
    </source>
</evidence>
<evidence type="ECO:0000256" key="7">
    <source>
        <dbReference type="ARBA" id="ARBA00023163"/>
    </source>
</evidence>
<evidence type="ECO:0000256" key="3">
    <source>
        <dbReference type="ARBA" id="ARBA00019619"/>
    </source>
</evidence>
<feature type="compositionally biased region" description="Low complexity" evidence="11">
    <location>
        <begin position="1084"/>
        <end position="1095"/>
    </location>
</feature>
<evidence type="ECO:0000256" key="4">
    <source>
        <dbReference type="ARBA" id="ARBA00022737"/>
    </source>
</evidence>
<feature type="compositionally biased region" description="Low complexity" evidence="11">
    <location>
        <begin position="1151"/>
        <end position="1177"/>
    </location>
</feature>
<evidence type="ECO:0000259" key="13">
    <source>
        <dbReference type="Pfam" id="PF22981"/>
    </source>
</evidence>
<evidence type="ECO:0000313" key="19">
    <source>
        <dbReference type="EMBL" id="KAF8788952.1"/>
    </source>
</evidence>
<evidence type="ECO:0000256" key="10">
    <source>
        <dbReference type="RuleBase" id="RU365082"/>
    </source>
</evidence>
<keyword evidence="7 10" id="KW-0804">Transcription</keyword>
<dbReference type="InterPro" id="IPR013947">
    <property type="entry name" value="Mediator_Med14"/>
</dbReference>
<evidence type="ECO:0000313" key="20">
    <source>
        <dbReference type="Proteomes" id="UP000807504"/>
    </source>
</evidence>
<reference evidence="19" key="1">
    <citation type="journal article" date="2020" name="bioRxiv">
        <title>Chromosome-level reference genome of the European wasp spider Argiope bruennichi: a resource for studies on range expansion and evolutionary adaptation.</title>
        <authorList>
            <person name="Sheffer M.M."/>
            <person name="Hoppe A."/>
            <person name="Krehenwinkel H."/>
            <person name="Uhl G."/>
            <person name="Kuss A.W."/>
            <person name="Jensen L."/>
            <person name="Jensen C."/>
            <person name="Gillespie R.G."/>
            <person name="Hoff K.J."/>
            <person name="Prost S."/>
        </authorList>
    </citation>
    <scope>NUCLEOTIDE SEQUENCE</scope>
</reference>
<evidence type="ECO:0000259" key="17">
    <source>
        <dbReference type="Pfam" id="PF25067"/>
    </source>
</evidence>
<dbReference type="InterPro" id="IPR056879">
    <property type="entry name" value="RM3_Med14"/>
</dbReference>
<dbReference type="Pfam" id="PF08638">
    <property type="entry name" value="Med14"/>
    <property type="match status" value="1"/>
</dbReference>
<accession>A0A8T0FF40</accession>
<organism evidence="19 20">
    <name type="scientific">Argiope bruennichi</name>
    <name type="common">Wasp spider</name>
    <name type="synonym">Aranea bruennichi</name>
    <dbReference type="NCBI Taxonomy" id="94029"/>
    <lineage>
        <taxon>Eukaryota</taxon>
        <taxon>Metazoa</taxon>
        <taxon>Ecdysozoa</taxon>
        <taxon>Arthropoda</taxon>
        <taxon>Chelicerata</taxon>
        <taxon>Arachnida</taxon>
        <taxon>Araneae</taxon>
        <taxon>Araneomorphae</taxon>
        <taxon>Entelegynae</taxon>
        <taxon>Araneoidea</taxon>
        <taxon>Araneidae</taxon>
        <taxon>Argiope</taxon>
    </lineage>
</organism>
<dbReference type="InterPro" id="IPR056877">
    <property type="entry name" value="Med14_C"/>
</dbReference>
<feature type="domain" description="Mediator of RNA polymerase II transcription subunit 14 RM6" evidence="15">
    <location>
        <begin position="805"/>
        <end position="872"/>
    </location>
</feature>
<feature type="domain" description="Mediator of RNA polymerase II transcription subunit 14 C-terminal" evidence="18">
    <location>
        <begin position="1364"/>
        <end position="1509"/>
    </location>
</feature>
<keyword evidence="6 10" id="KW-0010">Activator</keyword>
<evidence type="ECO:0000259" key="16">
    <source>
        <dbReference type="Pfam" id="PF25065"/>
    </source>
</evidence>
<feature type="compositionally biased region" description="Polar residues" evidence="11">
    <location>
        <begin position="1045"/>
        <end position="1083"/>
    </location>
</feature>
<comment type="subunit">
    <text evidence="10">Component of the Mediator complex.</text>
</comment>
<proteinExistence type="inferred from homology"/>
<evidence type="ECO:0000259" key="14">
    <source>
        <dbReference type="Pfam" id="PF22983"/>
    </source>
</evidence>
<dbReference type="GO" id="GO:0003712">
    <property type="term" value="F:transcription coregulator activity"/>
    <property type="evidence" value="ECO:0007669"/>
    <property type="project" value="UniProtKB-UniRule"/>
</dbReference>
<feature type="domain" description="Mediator of RNA polymerase II transcription subunit 14 RM2" evidence="13">
    <location>
        <begin position="294"/>
        <end position="389"/>
    </location>
</feature>
<dbReference type="InterPro" id="IPR055107">
    <property type="entry name" value="Med14_RM8"/>
</dbReference>
<sequence length="1510" mass="168735">MAQQAIPPANNTISLARLIDFILQRTYHELTVLAELVLYYNKQEQLNSLILPRKTDMERKIEIVQFASRTRQLFIRLLALVKWAASASKVEKCASIMSFLDKQSMLFVEMADMLSVMSRDTLVNARLPSFHLPCAVEVLTLGTYSRLPTCIRDKIVPPDPITPAEKRATLLRLNQIIQYRLVSSELPPQMRNLTIENGRVTFYVEHEFEVSLTLMGDSPLVSWRLLDIDILVEDKETGDGEALVHSLQINYIHQLIQSRLIDNPKPLHELYNCLHSFCQSLQLEVLHSQVLRLCRDRLRDFIVVEEYTAGSRLVLCYWRFPYVFMDKNSFLNRLPKFEENTAERESNNCKLCVQMDPTDPSRPLQVTHVPHLNHKDAQLADQAIKSDFLSVEKLLIHTVHIRTKHKLQELSEILKPLLGLPECTISGSPAVLHCPILQPCMISEELLITVNTHTGHFLAHVPQFEPPMMDDIQNCLNKDPTKVENLISELRFWITVRRCEKTIQHLPATASEHLPLITQPDHELNKFSKHKLYIKLCRHQEYYIIVRLLENPSNRCEILPAYYLMTVSPQPLEDDTIDQKVETTVMDTELPKTYLKIVDFSPLDSFIATHGPGTEMEYDHQGVGKKRRLMVQSDTGVKKVKYTGFFISELAHIVAMCDERIPYSALSRELNKKDVCHNGIQIEAHGSNYQVKIVQLPVPDVKETETFNALHSALLSCTIRLNGKGARTWFVEFVFCNCPVPSVCPKEQGPCRALHYTYDFGAGTNKQVAEMVEEMLKDWCIMGHLYKVVLDFAQALKCDQHNMFPSIMEIKSFTYKRLVIGYGPNKANMVNIYWNPCDKRYHLGFGVVGQTVSASNPHTIVAAQLQHEFNQHLSVMTLMQCLHETYAPLLTINKLPTASELGVVHSRPALPIQTFVIMPQTSTHFRVIYRNMFCLDIECRPEGLVAVRDGAYSVFDKQKAVEELSTINSIKAFLSKFVDETATQARRRSQTEEDSNPLSPVPTLDSLDSGFLSVSSQVKPGSPAQSCRGQDSGSGLRFHLPMTPPSGSNPHTPASPHTSVLSQQGYGASPNPSFSLASPPSLGSQSQQHVSPSPSILHVQAQSPGNLFSANSPANPLHAPSPSFLPTPSPSQVTMQSPATSFIGQQSHGDAGSPFAAPASAGNLSMSSPAPGAWPGSPSVPRPSPRPTGTAQSPGSSSHPALHSPQAGGLSDHSKTSGVSSGSSRVLHCSWQAGTPTLLTHKSFDQLCSPGPLTGNQVHTSPLERFLGCCYMRKSLGRVIQSENMVAMPTNEVGVTLFKAETLQCRVSLNPQTLQSLHLKLAPTPEFKDQWTQDELQVIERYFDAKVVSIPYKPNALLAFGRILNAPLRIFKDCIHIMHLEMVPDRSLKWAIQWCLTIPPAAPQIAPPGMSAIVMVKDRMLFFAQLTRIGLNLAPGVEPQSVVFAAVYDIKMNTTTVPDNRRDAMPISPTDPVYIITNMLKRFAEYNPNPNECSIYPAIRELLTNLVVPI</sequence>
<dbReference type="Pfam" id="PF25067">
    <property type="entry name" value="RM5_Med14"/>
    <property type="match status" value="1"/>
</dbReference>
<feature type="region of interest" description="Disordered" evidence="11">
    <location>
        <begin position="1014"/>
        <end position="1222"/>
    </location>
</feature>
<dbReference type="Pfam" id="PF25065">
    <property type="entry name" value="RM3_Med14"/>
    <property type="match status" value="1"/>
</dbReference>
<feature type="domain" description="Mediator complex subunit MED14 N-terminal" evidence="12">
    <location>
        <begin position="12"/>
        <end position="215"/>
    </location>
</feature>
<dbReference type="EMBL" id="JABXBU010000012">
    <property type="protein sequence ID" value="KAF8788952.1"/>
    <property type="molecule type" value="Genomic_DNA"/>
</dbReference>
<dbReference type="PANTHER" id="PTHR12809:SF2">
    <property type="entry name" value="MEDIATOR OF RNA POLYMERASE II TRANSCRIPTION SUBUNIT 14"/>
    <property type="match status" value="1"/>
</dbReference>
<feature type="compositionally biased region" description="Polar residues" evidence="11">
    <location>
        <begin position="1014"/>
        <end position="1033"/>
    </location>
</feature>
<keyword evidence="4" id="KW-0677">Repeat</keyword>
<reference evidence="19" key="2">
    <citation type="submission" date="2020-06" db="EMBL/GenBank/DDBJ databases">
        <authorList>
            <person name="Sheffer M."/>
        </authorList>
    </citation>
    <scope>NUCLEOTIDE SEQUENCE</scope>
</reference>
<feature type="domain" description="Mediator of RNA polymerase II transcription subunit 14 RM3" evidence="16">
    <location>
        <begin position="392"/>
        <end position="499"/>
    </location>
</feature>
<dbReference type="GO" id="GO:0016592">
    <property type="term" value="C:mediator complex"/>
    <property type="evidence" value="ECO:0007669"/>
    <property type="project" value="UniProtKB-UniRule"/>
</dbReference>
<dbReference type="GO" id="GO:0070847">
    <property type="term" value="C:core mediator complex"/>
    <property type="evidence" value="ECO:0007669"/>
    <property type="project" value="TreeGrafter"/>
</dbReference>
<dbReference type="Pfam" id="PF25069">
    <property type="entry name" value="Med14_C"/>
    <property type="match status" value="1"/>
</dbReference>
<comment type="subcellular location">
    <subcellularLocation>
        <location evidence="1 10">Nucleus</location>
    </subcellularLocation>
</comment>
<feature type="compositionally biased region" description="Polar residues" evidence="11">
    <location>
        <begin position="1100"/>
        <end position="1114"/>
    </location>
</feature>
<evidence type="ECO:0000256" key="6">
    <source>
        <dbReference type="ARBA" id="ARBA00023159"/>
    </source>
</evidence>
<dbReference type="GO" id="GO:0006357">
    <property type="term" value="P:regulation of transcription by RNA polymerase II"/>
    <property type="evidence" value="ECO:0007669"/>
    <property type="project" value="InterPro"/>
</dbReference>
<keyword evidence="5 10" id="KW-0805">Transcription regulation</keyword>
<gene>
    <name evidence="19" type="ORF">HNY73_006938</name>
</gene>
<keyword evidence="8 10" id="KW-0539">Nucleus</keyword>
<evidence type="ECO:0000259" key="18">
    <source>
        <dbReference type="Pfam" id="PF25069"/>
    </source>
</evidence>
<evidence type="ECO:0000256" key="5">
    <source>
        <dbReference type="ARBA" id="ARBA00023015"/>
    </source>
</evidence>
<evidence type="ECO:0000256" key="1">
    <source>
        <dbReference type="ARBA" id="ARBA00004123"/>
    </source>
</evidence>
<comment type="function">
    <text evidence="10">Component of the Mediator complex, a coactivator involved in the regulated transcription of nearly all RNA polymerase II-dependent genes. Mediator functions as a bridge to convey information from gene-specific regulatory proteins to the basal RNA polymerase II transcription machinery. Mediator is recruited to promoters by direct interactions with regulatory proteins and serves as a scaffold for the assembly of a functional preinitiation complex with RNA polymerase II and the general transcription factors.</text>
</comment>
<comment type="similarity">
    <text evidence="2 10">Belongs to the Mediator complex subunit 14 family.</text>
</comment>
<dbReference type="InterPro" id="IPR056878">
    <property type="entry name" value="RM5_Med14"/>
</dbReference>
<evidence type="ECO:0000256" key="9">
    <source>
        <dbReference type="ARBA" id="ARBA00032007"/>
    </source>
</evidence>
<dbReference type="InterPro" id="IPR055114">
    <property type="entry name" value="Med14_RM6"/>
</dbReference>